<evidence type="ECO:0000256" key="3">
    <source>
        <dbReference type="ARBA" id="ARBA00022837"/>
    </source>
</evidence>
<evidence type="ECO:0000256" key="1">
    <source>
        <dbReference type="ARBA" id="ARBA00001913"/>
    </source>
</evidence>
<dbReference type="RefSeq" id="WP_186966058.1">
    <property type="nucleotide sequence ID" value="NZ_JACOOE010000001.1"/>
</dbReference>
<dbReference type="Proteomes" id="UP000600600">
    <property type="component" value="Unassembled WGS sequence"/>
</dbReference>
<dbReference type="PANTHER" id="PTHR12143">
    <property type="entry name" value="PEPTIDE N-GLYCANASE PNGASE -RELATED"/>
    <property type="match status" value="1"/>
</dbReference>
<accession>A0ABR7C5Y9</accession>
<organism evidence="7 8">
    <name type="scientific">Bacteroides difficilis</name>
    <dbReference type="NCBI Taxonomy" id="2763021"/>
    <lineage>
        <taxon>Bacteria</taxon>
        <taxon>Pseudomonadati</taxon>
        <taxon>Bacteroidota</taxon>
        <taxon>Bacteroidia</taxon>
        <taxon>Bacteroidales</taxon>
        <taxon>Bacteroidaceae</taxon>
        <taxon>Bacteroides</taxon>
    </lineage>
</organism>
<dbReference type="Gene3D" id="2.70.98.10">
    <property type="match status" value="1"/>
</dbReference>
<comment type="subunit">
    <text evidence="2">Monomer.</text>
</comment>
<dbReference type="InterPro" id="IPR012939">
    <property type="entry name" value="Glyco_hydro_92"/>
</dbReference>
<dbReference type="PROSITE" id="PS51257">
    <property type="entry name" value="PROKAR_LIPOPROTEIN"/>
    <property type="match status" value="1"/>
</dbReference>
<feature type="chain" id="PRO_5046461747" evidence="4">
    <location>
        <begin position="21"/>
        <end position="750"/>
    </location>
</feature>
<dbReference type="GO" id="GO:0016787">
    <property type="term" value="F:hydrolase activity"/>
    <property type="evidence" value="ECO:0007669"/>
    <property type="project" value="UniProtKB-KW"/>
</dbReference>
<dbReference type="InterPro" id="IPR005887">
    <property type="entry name" value="GH92_a_mannosidase_put"/>
</dbReference>
<dbReference type="InterPro" id="IPR014718">
    <property type="entry name" value="GH-type_carb-bd"/>
</dbReference>
<dbReference type="Gene3D" id="3.30.2080.10">
    <property type="entry name" value="GH92 mannosidase domain"/>
    <property type="match status" value="1"/>
</dbReference>
<sequence>MKKIVSIAMLAGILSLAACHSEHSESVKSCVDYVNPYIGNVSHLLVPTFPTVQLPNSMLRIYPERADYTSERVNGLPIIVTNHRERSAFNLTPTQSEVLSPVIAYNYDNEEIHPYGFTVELDDNRMKAEYALSHQSAIYQLTFETDKQPYVLVNTRNGHIKVDRNAISGYQKLDEQTKVYLYIETQETPELAGVVTEGKIDSSKVDADGQNACAAWRFAKSISNVHLRYGVSFISEEQAQRNLRREIKDYDVKKLAETGRKIWNETLSKIKVEGGSEADKTLFYSSLYRTFERPICLSEDGRYYSAFDGQVHTDNGIPFYTDDWIWDTYRAAHPLRILIEAEKEEHIINSFLTMAEQMENFWMPTFPEVTGDSRRMNSNHAVATVADAIYKGLKVDASKAFEACRKGMEEKTLAPWSGKPAGWIDKFYREKGYIPALQPGEKETDPNVHPFEKRQPIAVTLGTSYDQWCLSRIAATLGKKEEADYYSQCSYNYRNVYNVQTGFFHPKDKNGKWIEPFDYRYSGGMGAREYYGENNGWVYRWDVPHNIADLIALMGGNERFIHNLDSTFAQPLGKSKYEFYAQLPDHTGNVGQFSMANEPSLHVPYLYNYAGQPWKTQKRIRQMLTTWFRPDLMGMPGDEDGGGMSSFIVFSTLGFYPVTPGMPVYNIGSPMFTYARIDLGDGKFFEIEAPNASPQNKYIQKATLNGKVLDKAWFNHQDIKNGGKLVLVMGKQPNKTWGVSAVPPSVGIKK</sequence>
<feature type="domain" description="Glycosyl hydrolase family 92 N-terminal" evidence="6">
    <location>
        <begin position="33"/>
        <end position="232"/>
    </location>
</feature>
<protein>
    <submittedName>
        <fullName evidence="7">Glycoside hydrolase family 92 protein</fullName>
    </submittedName>
</protein>
<dbReference type="Gene3D" id="1.20.1610.10">
    <property type="entry name" value="alpha-1,2-mannosidases domains"/>
    <property type="match status" value="1"/>
</dbReference>
<dbReference type="PANTHER" id="PTHR12143:SF43">
    <property type="entry name" value="PUTATIVE-RELATED"/>
    <property type="match status" value="1"/>
</dbReference>
<keyword evidence="7" id="KW-0378">Hydrolase</keyword>
<dbReference type="Pfam" id="PF07971">
    <property type="entry name" value="Glyco_hydro_92"/>
    <property type="match status" value="1"/>
</dbReference>
<evidence type="ECO:0000313" key="8">
    <source>
        <dbReference type="Proteomes" id="UP000600600"/>
    </source>
</evidence>
<keyword evidence="8" id="KW-1185">Reference proteome</keyword>
<feature type="domain" description="Glycosyl hydrolase family 92" evidence="5">
    <location>
        <begin position="238"/>
        <end position="731"/>
    </location>
</feature>
<feature type="signal peptide" evidence="4">
    <location>
        <begin position="1"/>
        <end position="20"/>
    </location>
</feature>
<keyword evidence="4" id="KW-0732">Signal</keyword>
<evidence type="ECO:0000313" key="7">
    <source>
        <dbReference type="EMBL" id="MBC5603217.1"/>
    </source>
</evidence>
<reference evidence="7 8" key="1">
    <citation type="submission" date="2020-08" db="EMBL/GenBank/DDBJ databases">
        <title>Genome public.</title>
        <authorList>
            <person name="Liu C."/>
            <person name="Sun Q."/>
        </authorList>
    </citation>
    <scope>NUCLEOTIDE SEQUENCE [LARGE SCALE GENOMIC DNA]</scope>
    <source>
        <strain evidence="7 8">M27</strain>
    </source>
</reference>
<dbReference type="InterPro" id="IPR008928">
    <property type="entry name" value="6-hairpin_glycosidase_sf"/>
</dbReference>
<comment type="cofactor">
    <cofactor evidence="1">
        <name>Ca(2+)</name>
        <dbReference type="ChEBI" id="CHEBI:29108"/>
    </cofactor>
</comment>
<dbReference type="Gene3D" id="1.20.1050.60">
    <property type="entry name" value="alpha-1,2-mannosidase"/>
    <property type="match status" value="1"/>
</dbReference>
<keyword evidence="3" id="KW-0106">Calcium</keyword>
<evidence type="ECO:0000259" key="5">
    <source>
        <dbReference type="Pfam" id="PF07971"/>
    </source>
</evidence>
<evidence type="ECO:0000259" key="6">
    <source>
        <dbReference type="Pfam" id="PF17678"/>
    </source>
</evidence>
<dbReference type="NCBIfam" id="TIGR01180">
    <property type="entry name" value="aman2_put"/>
    <property type="match status" value="1"/>
</dbReference>
<gene>
    <name evidence="7" type="ORF">H8S67_00805</name>
</gene>
<dbReference type="InterPro" id="IPR041371">
    <property type="entry name" value="GH92_N"/>
</dbReference>
<dbReference type="SUPFAM" id="SSF48208">
    <property type="entry name" value="Six-hairpin glycosidases"/>
    <property type="match status" value="1"/>
</dbReference>
<dbReference type="Pfam" id="PF17678">
    <property type="entry name" value="Glyco_hydro_92N"/>
    <property type="match status" value="1"/>
</dbReference>
<dbReference type="InterPro" id="IPR050883">
    <property type="entry name" value="PNGase"/>
</dbReference>
<name>A0ABR7C5Y9_9BACE</name>
<evidence type="ECO:0000256" key="2">
    <source>
        <dbReference type="ARBA" id="ARBA00011245"/>
    </source>
</evidence>
<proteinExistence type="predicted"/>
<comment type="caution">
    <text evidence="7">The sequence shown here is derived from an EMBL/GenBank/DDBJ whole genome shotgun (WGS) entry which is preliminary data.</text>
</comment>
<dbReference type="EMBL" id="JACOOE010000001">
    <property type="protein sequence ID" value="MBC5603217.1"/>
    <property type="molecule type" value="Genomic_DNA"/>
</dbReference>
<evidence type="ECO:0000256" key="4">
    <source>
        <dbReference type="SAM" id="SignalP"/>
    </source>
</evidence>